<feature type="non-terminal residue" evidence="1">
    <location>
        <position position="1"/>
    </location>
</feature>
<evidence type="ECO:0000313" key="3">
    <source>
        <dbReference type="Proteomes" id="UP000677228"/>
    </source>
</evidence>
<protein>
    <submittedName>
        <fullName evidence="1">Uncharacterized protein</fullName>
    </submittedName>
</protein>
<organism evidence="1 3">
    <name type="scientific">Didymodactylos carnosus</name>
    <dbReference type="NCBI Taxonomy" id="1234261"/>
    <lineage>
        <taxon>Eukaryota</taxon>
        <taxon>Metazoa</taxon>
        <taxon>Spiralia</taxon>
        <taxon>Gnathifera</taxon>
        <taxon>Rotifera</taxon>
        <taxon>Eurotatoria</taxon>
        <taxon>Bdelloidea</taxon>
        <taxon>Philodinida</taxon>
        <taxon>Philodinidae</taxon>
        <taxon>Didymodactylos</taxon>
    </lineage>
</organism>
<comment type="caution">
    <text evidence="1">The sequence shown here is derived from an EMBL/GenBank/DDBJ whole genome shotgun (WGS) entry which is preliminary data.</text>
</comment>
<dbReference type="EMBL" id="CAJNOK010038349">
    <property type="protein sequence ID" value="CAF1537582.1"/>
    <property type="molecule type" value="Genomic_DNA"/>
</dbReference>
<feature type="non-terminal residue" evidence="1">
    <location>
        <position position="180"/>
    </location>
</feature>
<reference evidence="1" key="1">
    <citation type="submission" date="2021-02" db="EMBL/GenBank/DDBJ databases">
        <authorList>
            <person name="Nowell W R."/>
        </authorList>
    </citation>
    <scope>NUCLEOTIDE SEQUENCE</scope>
</reference>
<name>A0A8S2FST3_9BILA</name>
<dbReference type="EMBL" id="CAJOBA010060645">
    <property type="protein sequence ID" value="CAF4325379.1"/>
    <property type="molecule type" value="Genomic_DNA"/>
</dbReference>
<evidence type="ECO:0000313" key="2">
    <source>
        <dbReference type="EMBL" id="CAF4325379.1"/>
    </source>
</evidence>
<sequence>EAAPAWQEYIDYINEMILNGIKATTLISLKNMLITMTDEQKKIPPICILVELIDDQLTYDPPLVEETSQLSLQENLNLWMNDFIQRGLSIEILGNNKMTYSNSISQDSLVIDLIDKIRSYIDGACLECQKLFTFFDEYSFLYRLPVNQSFEHFLHGEKRIASKEPTNKRNFINEHDAGRR</sequence>
<dbReference type="AlphaFoldDB" id="A0A8S2FST3"/>
<gene>
    <name evidence="1" type="ORF">OVA965_LOCUS38593</name>
    <name evidence="2" type="ORF">TMI583_LOCUS39791</name>
</gene>
<evidence type="ECO:0000313" key="1">
    <source>
        <dbReference type="EMBL" id="CAF1537582.1"/>
    </source>
</evidence>
<dbReference type="Proteomes" id="UP000677228">
    <property type="component" value="Unassembled WGS sequence"/>
</dbReference>
<dbReference type="Proteomes" id="UP000682733">
    <property type="component" value="Unassembled WGS sequence"/>
</dbReference>
<proteinExistence type="predicted"/>
<accession>A0A8S2FST3</accession>